<name>A0ABQ1FUL9_9BACL</name>
<sequence>MVGAIGTLSSYITDKGELDPRRIYRSERLYQGMNGRYVERFYVNPQQSYIFKPVTHQGQEDREVWIYERVLYKIPKVYPALVDKSEQGTNGWAVFEDLGPLNHEHGPKTLLRMAKLVARWHSLDPSEWDPAAFRAPKPPVQQMAVDLLELKPEARRLIREAELPVWMLDSAKRHVEDSEWAAMKVLNHGDLHAGNYASIHGELYVLDWEHVHLNSPLWDLYHLLDMSHPVFPGVIPMNEELRERILRMYVHQRRFYGQELDESRLLADYCAYAFIFSLWMLLLIESDLRQGSVYWSRAQLLRQRAEAMDHLSSCGRQYLERTGTDSGALRDRGGVR</sequence>
<dbReference type="RefSeq" id="WP_094095048.1">
    <property type="nucleotide sequence ID" value="NZ_BMHF01000004.1"/>
</dbReference>
<dbReference type="SUPFAM" id="SSF56112">
    <property type="entry name" value="Protein kinase-like (PK-like)"/>
    <property type="match status" value="1"/>
</dbReference>
<evidence type="ECO:0000313" key="3">
    <source>
        <dbReference type="Proteomes" id="UP000609323"/>
    </source>
</evidence>
<gene>
    <name evidence="2" type="ORF">GCM10010917_14850</name>
</gene>
<dbReference type="InterPro" id="IPR011009">
    <property type="entry name" value="Kinase-like_dom_sf"/>
</dbReference>
<dbReference type="InterPro" id="IPR002575">
    <property type="entry name" value="Aminoglycoside_PTrfase"/>
</dbReference>
<accession>A0ABQ1FUL9</accession>
<evidence type="ECO:0000259" key="1">
    <source>
        <dbReference type="Pfam" id="PF01636"/>
    </source>
</evidence>
<dbReference type="EMBL" id="BMHF01000004">
    <property type="protein sequence ID" value="GGA30831.1"/>
    <property type="molecule type" value="Genomic_DNA"/>
</dbReference>
<comment type="caution">
    <text evidence="2">The sequence shown here is derived from an EMBL/GenBank/DDBJ whole genome shotgun (WGS) entry which is preliminary data.</text>
</comment>
<evidence type="ECO:0000313" key="2">
    <source>
        <dbReference type="EMBL" id="GGA30831.1"/>
    </source>
</evidence>
<keyword evidence="3" id="KW-1185">Reference proteome</keyword>
<feature type="domain" description="Aminoglycoside phosphotransferase" evidence="1">
    <location>
        <begin position="73"/>
        <end position="232"/>
    </location>
</feature>
<organism evidence="2 3">
    <name type="scientific">Paenibacillus physcomitrellae</name>
    <dbReference type="NCBI Taxonomy" id="1619311"/>
    <lineage>
        <taxon>Bacteria</taxon>
        <taxon>Bacillati</taxon>
        <taxon>Bacillota</taxon>
        <taxon>Bacilli</taxon>
        <taxon>Bacillales</taxon>
        <taxon>Paenibacillaceae</taxon>
        <taxon>Paenibacillus</taxon>
    </lineage>
</organism>
<dbReference type="Pfam" id="PF01636">
    <property type="entry name" value="APH"/>
    <property type="match status" value="1"/>
</dbReference>
<reference evidence="3" key="1">
    <citation type="journal article" date="2019" name="Int. J. Syst. Evol. Microbiol.">
        <title>The Global Catalogue of Microorganisms (GCM) 10K type strain sequencing project: providing services to taxonomists for standard genome sequencing and annotation.</title>
        <authorList>
            <consortium name="The Broad Institute Genomics Platform"/>
            <consortium name="The Broad Institute Genome Sequencing Center for Infectious Disease"/>
            <person name="Wu L."/>
            <person name="Ma J."/>
        </authorList>
    </citation>
    <scope>NUCLEOTIDE SEQUENCE [LARGE SCALE GENOMIC DNA]</scope>
    <source>
        <strain evidence="3">CGMCC 1.15044</strain>
    </source>
</reference>
<dbReference type="Proteomes" id="UP000609323">
    <property type="component" value="Unassembled WGS sequence"/>
</dbReference>
<protein>
    <recommendedName>
        <fullName evidence="1">Aminoglycoside phosphotransferase domain-containing protein</fullName>
    </recommendedName>
</protein>
<dbReference type="Gene3D" id="3.90.1200.10">
    <property type="match status" value="1"/>
</dbReference>
<proteinExistence type="predicted"/>